<proteinExistence type="predicted"/>
<reference evidence="1 2" key="1">
    <citation type="submission" date="2017-03" db="EMBL/GenBank/DDBJ databases">
        <title>Genome sequence of Sphingomonas mucosissima DSM 17494.</title>
        <authorList>
            <person name="Poehlein A."/>
            <person name="Wuebbeler J.H."/>
            <person name="Steinbuechel A."/>
            <person name="Daniel R."/>
        </authorList>
    </citation>
    <scope>NUCLEOTIDE SEQUENCE [LARGE SCALE GENOMIC DNA]</scope>
    <source>
        <strain evidence="1 2">DSM 17494</strain>
    </source>
</reference>
<dbReference type="Proteomes" id="UP000197783">
    <property type="component" value="Unassembled WGS sequence"/>
</dbReference>
<organism evidence="1 2">
    <name type="scientific">Sphingomonas mucosissima</name>
    <dbReference type="NCBI Taxonomy" id="370959"/>
    <lineage>
        <taxon>Bacteria</taxon>
        <taxon>Pseudomonadati</taxon>
        <taxon>Pseudomonadota</taxon>
        <taxon>Alphaproteobacteria</taxon>
        <taxon>Sphingomonadales</taxon>
        <taxon>Sphingomonadaceae</taxon>
        <taxon>Sphingomonas</taxon>
    </lineage>
</organism>
<name>A0A245ZH75_9SPHN</name>
<comment type="caution">
    <text evidence="1">The sequence shown here is derived from an EMBL/GenBank/DDBJ whole genome shotgun (WGS) entry which is preliminary data.</text>
</comment>
<sequence>MAEVEVPAGYVPQYAMAFGAVDAPAVAVHDDNPLPVRAVRKPAASIPLTGTLAASGLAGPFVPELERSIRLTLTGDWSGTVELLRSADGAATALPLTAGGARWGRFTANANEVVADEGEAGARYYLSATLFGGTLAYRVAQ</sequence>
<accession>A0A245ZH75</accession>
<evidence type="ECO:0000313" key="1">
    <source>
        <dbReference type="EMBL" id="OWK29101.1"/>
    </source>
</evidence>
<gene>
    <name evidence="1" type="ORF">SPMU_26280</name>
</gene>
<keyword evidence="2" id="KW-1185">Reference proteome</keyword>
<evidence type="ECO:0000313" key="2">
    <source>
        <dbReference type="Proteomes" id="UP000197783"/>
    </source>
</evidence>
<protein>
    <submittedName>
        <fullName evidence="1">Uncharacterized protein</fullName>
    </submittedName>
</protein>
<dbReference type="AlphaFoldDB" id="A0A245ZH75"/>
<dbReference type="EMBL" id="NBBJ01000004">
    <property type="protein sequence ID" value="OWK29101.1"/>
    <property type="molecule type" value="Genomic_DNA"/>
</dbReference>